<dbReference type="PROSITE" id="PS50893">
    <property type="entry name" value="ABC_TRANSPORTER_2"/>
    <property type="match status" value="1"/>
</dbReference>
<feature type="transmembrane region" description="Helical" evidence="1">
    <location>
        <begin position="41"/>
        <end position="62"/>
    </location>
</feature>
<dbReference type="InterPro" id="IPR003439">
    <property type="entry name" value="ABC_transporter-like_ATP-bd"/>
</dbReference>
<feature type="transmembrane region" description="Helical" evidence="1">
    <location>
        <begin position="74"/>
        <end position="95"/>
    </location>
</feature>
<dbReference type="InterPro" id="IPR027417">
    <property type="entry name" value="P-loop_NTPase"/>
</dbReference>
<accession>A0A1F4UWS0</accession>
<comment type="caution">
    <text evidence="3">The sequence shown here is derived from an EMBL/GenBank/DDBJ whole genome shotgun (WGS) entry which is preliminary data.</text>
</comment>
<evidence type="ECO:0000259" key="2">
    <source>
        <dbReference type="PROSITE" id="PS50893"/>
    </source>
</evidence>
<dbReference type="GO" id="GO:0005524">
    <property type="term" value="F:ATP binding"/>
    <property type="evidence" value="ECO:0007669"/>
    <property type="project" value="InterPro"/>
</dbReference>
<dbReference type="Proteomes" id="UP000177458">
    <property type="component" value="Unassembled WGS sequence"/>
</dbReference>
<keyword evidence="1" id="KW-1133">Transmembrane helix</keyword>
<dbReference type="CDD" id="cd00267">
    <property type="entry name" value="ABC_ATPase"/>
    <property type="match status" value="1"/>
</dbReference>
<feature type="domain" description="ABC transporter" evidence="2">
    <location>
        <begin position="374"/>
        <end position="708"/>
    </location>
</feature>
<dbReference type="AlphaFoldDB" id="A0A1F4UWS0"/>
<keyword evidence="1" id="KW-0472">Membrane</keyword>
<protein>
    <recommendedName>
        <fullName evidence="2">ABC transporter domain-containing protein</fullName>
    </recommendedName>
</protein>
<keyword evidence="1" id="KW-0812">Transmembrane</keyword>
<evidence type="ECO:0000313" key="4">
    <source>
        <dbReference type="Proteomes" id="UP000177458"/>
    </source>
</evidence>
<organism evidence="3 4">
    <name type="scientific">candidate division WWE3 bacterium RIFCSPLOWO2_01_FULL_37_15</name>
    <dbReference type="NCBI Taxonomy" id="1802622"/>
    <lineage>
        <taxon>Bacteria</taxon>
        <taxon>Katanobacteria</taxon>
    </lineage>
</organism>
<dbReference type="GO" id="GO:0016887">
    <property type="term" value="F:ATP hydrolysis activity"/>
    <property type="evidence" value="ECO:0007669"/>
    <property type="project" value="InterPro"/>
</dbReference>
<dbReference type="Gene3D" id="3.40.50.300">
    <property type="entry name" value="P-loop containing nucleotide triphosphate hydrolases"/>
    <property type="match status" value="1"/>
</dbReference>
<dbReference type="SUPFAM" id="SSF52540">
    <property type="entry name" value="P-loop containing nucleoside triphosphate hydrolases"/>
    <property type="match status" value="1"/>
</dbReference>
<reference evidence="3 4" key="1">
    <citation type="journal article" date="2016" name="Nat. Commun.">
        <title>Thousands of microbial genomes shed light on interconnected biogeochemical processes in an aquifer system.</title>
        <authorList>
            <person name="Anantharaman K."/>
            <person name="Brown C.T."/>
            <person name="Hug L.A."/>
            <person name="Sharon I."/>
            <person name="Castelle C.J."/>
            <person name="Probst A.J."/>
            <person name="Thomas B.C."/>
            <person name="Singh A."/>
            <person name="Wilkins M.J."/>
            <person name="Karaoz U."/>
            <person name="Brodie E.L."/>
            <person name="Williams K.H."/>
            <person name="Hubbard S.S."/>
            <person name="Banfield J.F."/>
        </authorList>
    </citation>
    <scope>NUCLEOTIDE SEQUENCE [LARGE SCALE GENOMIC DNA]</scope>
</reference>
<feature type="transmembrane region" description="Helical" evidence="1">
    <location>
        <begin position="154"/>
        <end position="176"/>
    </location>
</feature>
<feature type="transmembrane region" description="Helical" evidence="1">
    <location>
        <begin position="182"/>
        <end position="203"/>
    </location>
</feature>
<sequence length="708" mass="81643">MIKIKGILTDGQLNKLDKLTFYKEERLLLDKIRTWTKRTRLFIEINFFAGILMVLGTFIALVVTSRFSNVSEKYITYFFMFLSFFAVTELFLVYMKKVRSVNFYHRMMTDLYDHLLKFILDNYRLSLAELIPNFPNVKEISEDMGKAGLSSANYYDAMGVLGGIILGGLSLFLYYFVSGDVVYLRLSFITFLILGSFGLFLYLGKKFSQARQVYRVEADKFDQAFKDSEPLLVRTQIDYETSNYERYLEKVVTNTDHVNLVSEVNVALLPIFLLFLPYALNIKEGVLSYILIGLFVSGKLFGRSLIISQKADLDIAEVRQREVSDLLDLILSINSELTPAKYEEIKEKYIKGKSGNLLIHSILNEIGKKGGEGVSIKNLEYVSGRTGQKRIIKTNDLLIPSGKVSFLIGDSGIGKSIFGRLLTLRYADFSADFIGINDSDFRTFPNLEESHRHLHFSGLRNVSTSYRNAISVYIKNYWVECLFINRVENHNGELDKLRTHFIKNSDYYGGTILPLFNKYHDILISGEYPEDQNKNNSHYYYLGQLFKYMHTDNLFTELVNKCRREFGEIKFKIMLADLLRGEYFAFNHLLSYIPEASLYFMDAVLSEPPISQGQRRRILYALDVFMKGKVFVVDEPFSNLDVGTSLNIFEDLIHYAKTYNAVVLVLDQKIFKEVYEKFKSEFGLILSFKSNEAGLYNIVPMENLNFAV</sequence>
<feature type="transmembrane region" description="Helical" evidence="1">
    <location>
        <begin position="260"/>
        <end position="280"/>
    </location>
</feature>
<gene>
    <name evidence="3" type="ORF">A3A69_02230</name>
</gene>
<evidence type="ECO:0000313" key="3">
    <source>
        <dbReference type="EMBL" id="OGC49362.1"/>
    </source>
</evidence>
<evidence type="ECO:0000256" key="1">
    <source>
        <dbReference type="SAM" id="Phobius"/>
    </source>
</evidence>
<proteinExistence type="predicted"/>
<name>A0A1F4UWS0_UNCKA</name>
<dbReference type="EMBL" id="MEVF01000022">
    <property type="protein sequence ID" value="OGC49362.1"/>
    <property type="molecule type" value="Genomic_DNA"/>
</dbReference>